<evidence type="ECO:0000259" key="3">
    <source>
        <dbReference type="Pfam" id="PF08338"/>
    </source>
</evidence>
<dbReference type="OrthoDB" id="9801773at2"/>
<organism evidence="4 5">
    <name type="scientific">Flagellimonas alvinocaridis</name>
    <dbReference type="NCBI Taxonomy" id="2530200"/>
    <lineage>
        <taxon>Bacteria</taxon>
        <taxon>Pseudomonadati</taxon>
        <taxon>Bacteroidota</taxon>
        <taxon>Flavobacteriia</taxon>
        <taxon>Flavobacteriales</taxon>
        <taxon>Flavobacteriaceae</taxon>
        <taxon>Flagellimonas</taxon>
    </lineage>
</organism>
<dbReference type="SUPFAM" id="SSF51735">
    <property type="entry name" value="NAD(P)-binding Rossmann-fold domains"/>
    <property type="match status" value="1"/>
</dbReference>
<keyword evidence="5" id="KW-1185">Reference proteome</keyword>
<comment type="similarity">
    <text evidence="1">Belongs to the NAD(P)-dependent epimerase/dehydratase family. SDR39U1 subfamily.</text>
</comment>
<dbReference type="Proteomes" id="UP000310406">
    <property type="component" value="Unassembled WGS sequence"/>
</dbReference>
<dbReference type="EMBL" id="SNTZ01000002">
    <property type="protein sequence ID" value="THV60198.1"/>
    <property type="molecule type" value="Genomic_DNA"/>
</dbReference>
<dbReference type="NCBIfam" id="TIGR01777">
    <property type="entry name" value="yfcH"/>
    <property type="match status" value="1"/>
</dbReference>
<evidence type="ECO:0000313" key="4">
    <source>
        <dbReference type="EMBL" id="THV60198.1"/>
    </source>
</evidence>
<feature type="domain" description="NAD-dependent epimerase/dehydratase" evidence="2">
    <location>
        <begin position="3"/>
        <end position="225"/>
    </location>
</feature>
<dbReference type="AlphaFoldDB" id="A0A4S8RNM8"/>
<dbReference type="Pfam" id="PF08338">
    <property type="entry name" value="DUF1731"/>
    <property type="match status" value="1"/>
</dbReference>
<accession>A0A4S8RNM8</accession>
<evidence type="ECO:0000256" key="1">
    <source>
        <dbReference type="ARBA" id="ARBA00009353"/>
    </source>
</evidence>
<dbReference type="InterPro" id="IPR036291">
    <property type="entry name" value="NAD(P)-bd_dom_sf"/>
</dbReference>
<sequence>MKVLITGATGLVGQAIVKVLHEKEIAVNYLTTQKRKIVQSETYNGFYWNPSKGKIDSACFKGVDAIINLAGTSIAKRWTPIHKKKILSSRINSLQTLYNALEKEDTSTIELLISASAIGIYPNSLSQFYNEQESKVDNSFVGEVAQKWEAKADTFKNLGIEVSKVRIGIVLSTQGGALPQMAKPVKKYAGAPVGSGDQWQSWVHIDDLAQMFVFILENNLNGVYNGVAPNPVTNAKMTKELARALDYPLWLPNVPKVLLKMLLGEMSYLLLASHRVSSKKMENEGFDFQYPNICLALQDLYSEKNSKASLDPVSEELV</sequence>
<comment type="caution">
    <text evidence="4">The sequence shown here is derived from an EMBL/GenBank/DDBJ whole genome shotgun (WGS) entry which is preliminary data.</text>
</comment>
<evidence type="ECO:0000259" key="2">
    <source>
        <dbReference type="Pfam" id="PF01370"/>
    </source>
</evidence>
<dbReference type="PANTHER" id="PTHR11092:SF0">
    <property type="entry name" value="EPIMERASE FAMILY PROTEIN SDR39U1"/>
    <property type="match status" value="1"/>
</dbReference>
<proteinExistence type="inferred from homology"/>
<dbReference type="InterPro" id="IPR010099">
    <property type="entry name" value="SDR39U1"/>
</dbReference>
<reference evidence="4 5" key="1">
    <citation type="submission" date="2019-03" db="EMBL/GenBank/DDBJ databases">
        <title>Muricauda SCR12 sp.nov, a marine bacterium isolated from Pacific Ocean:the Okinawa trough.</title>
        <authorList>
            <person name="Liu L."/>
        </authorList>
    </citation>
    <scope>NUCLEOTIDE SEQUENCE [LARGE SCALE GENOMIC DNA]</scope>
    <source>
        <strain evidence="4 5">SCR12</strain>
    </source>
</reference>
<feature type="domain" description="DUF1731" evidence="3">
    <location>
        <begin position="254"/>
        <end position="300"/>
    </location>
</feature>
<dbReference type="InterPro" id="IPR001509">
    <property type="entry name" value="Epimerase_deHydtase"/>
</dbReference>
<dbReference type="Gene3D" id="3.40.50.720">
    <property type="entry name" value="NAD(P)-binding Rossmann-like Domain"/>
    <property type="match status" value="1"/>
</dbReference>
<name>A0A4S8RNM8_9FLAO</name>
<dbReference type="RefSeq" id="WP_136565780.1">
    <property type="nucleotide sequence ID" value="NZ_SNTZ01000002.1"/>
</dbReference>
<dbReference type="PANTHER" id="PTHR11092">
    <property type="entry name" value="SUGAR NUCLEOTIDE EPIMERASE RELATED"/>
    <property type="match status" value="1"/>
</dbReference>
<dbReference type="InterPro" id="IPR013549">
    <property type="entry name" value="DUF1731"/>
</dbReference>
<dbReference type="Pfam" id="PF01370">
    <property type="entry name" value="Epimerase"/>
    <property type="match status" value="1"/>
</dbReference>
<gene>
    <name evidence="4" type="ORF">EZV76_06470</name>
</gene>
<evidence type="ECO:0000313" key="5">
    <source>
        <dbReference type="Proteomes" id="UP000310406"/>
    </source>
</evidence>
<protein>
    <submittedName>
        <fullName evidence="4">TIGR01777 family protein</fullName>
    </submittedName>
</protein>